<evidence type="ECO:0000313" key="2">
    <source>
        <dbReference type="Proteomes" id="UP000276133"/>
    </source>
</evidence>
<accession>A0A3M7RJT2</accession>
<proteinExistence type="predicted"/>
<dbReference type="Proteomes" id="UP000276133">
    <property type="component" value="Unassembled WGS sequence"/>
</dbReference>
<evidence type="ECO:0000313" key="1">
    <source>
        <dbReference type="EMBL" id="RNA23558.1"/>
    </source>
</evidence>
<reference evidence="1 2" key="1">
    <citation type="journal article" date="2018" name="Sci. Rep.">
        <title>Genomic signatures of local adaptation to the degree of environmental predictability in rotifers.</title>
        <authorList>
            <person name="Franch-Gras L."/>
            <person name="Hahn C."/>
            <person name="Garcia-Roger E.M."/>
            <person name="Carmona M.J."/>
            <person name="Serra M."/>
            <person name="Gomez A."/>
        </authorList>
    </citation>
    <scope>NUCLEOTIDE SEQUENCE [LARGE SCALE GENOMIC DNA]</scope>
    <source>
        <strain evidence="1">HYR1</strain>
    </source>
</reference>
<dbReference type="EMBL" id="REGN01003261">
    <property type="protein sequence ID" value="RNA23558.1"/>
    <property type="molecule type" value="Genomic_DNA"/>
</dbReference>
<protein>
    <submittedName>
        <fullName evidence="1">Uncharacterized protein</fullName>
    </submittedName>
</protein>
<dbReference type="AlphaFoldDB" id="A0A3M7RJT2"/>
<name>A0A3M7RJT2_BRAPC</name>
<gene>
    <name evidence="1" type="ORF">BpHYR1_005171</name>
</gene>
<sequence length="82" mass="9114">MPFSFSLKQPKLLVFAFRSPPIINFPQFLEMSRKSSKGSSIFGGLSSAENLSNEKSCLNSIPSFTKKAIPPPYLFRAITNDI</sequence>
<keyword evidence="2" id="KW-1185">Reference proteome</keyword>
<organism evidence="1 2">
    <name type="scientific">Brachionus plicatilis</name>
    <name type="common">Marine rotifer</name>
    <name type="synonym">Brachionus muelleri</name>
    <dbReference type="NCBI Taxonomy" id="10195"/>
    <lineage>
        <taxon>Eukaryota</taxon>
        <taxon>Metazoa</taxon>
        <taxon>Spiralia</taxon>
        <taxon>Gnathifera</taxon>
        <taxon>Rotifera</taxon>
        <taxon>Eurotatoria</taxon>
        <taxon>Monogononta</taxon>
        <taxon>Pseudotrocha</taxon>
        <taxon>Ploima</taxon>
        <taxon>Brachionidae</taxon>
        <taxon>Brachionus</taxon>
    </lineage>
</organism>
<comment type="caution">
    <text evidence="1">The sequence shown here is derived from an EMBL/GenBank/DDBJ whole genome shotgun (WGS) entry which is preliminary data.</text>
</comment>